<dbReference type="Gene3D" id="3.40.1000.10">
    <property type="entry name" value="Mog1/PsbP, alpha/beta/alpha sandwich"/>
    <property type="match status" value="1"/>
</dbReference>
<evidence type="ECO:0000313" key="2">
    <source>
        <dbReference type="Proteomes" id="UP001465426"/>
    </source>
</evidence>
<dbReference type="Proteomes" id="UP001465426">
    <property type="component" value="Unassembled WGS sequence"/>
</dbReference>
<dbReference type="EMBL" id="JBBMFN010000039">
    <property type="protein sequence ID" value="MEQ2466978.1"/>
    <property type="molecule type" value="Genomic_DNA"/>
</dbReference>
<reference evidence="1 2" key="1">
    <citation type="submission" date="2024-03" db="EMBL/GenBank/DDBJ databases">
        <title>Human intestinal bacterial collection.</title>
        <authorList>
            <person name="Pauvert C."/>
            <person name="Hitch T.C.A."/>
            <person name="Clavel T."/>
        </authorList>
    </citation>
    <scope>NUCLEOTIDE SEQUENCE [LARGE SCALE GENOMIC DNA]</scope>
    <source>
        <strain evidence="1 2">CLA-SR-H024</strain>
    </source>
</reference>
<proteinExistence type="predicted"/>
<organism evidence="1 2">
    <name type="scientific">Niallia hominis</name>
    <dbReference type="NCBI Taxonomy" id="3133173"/>
    <lineage>
        <taxon>Bacteria</taxon>
        <taxon>Bacillati</taxon>
        <taxon>Bacillota</taxon>
        <taxon>Bacilli</taxon>
        <taxon>Bacillales</taxon>
        <taxon>Bacillaceae</taxon>
        <taxon>Niallia</taxon>
    </lineage>
</organism>
<gene>
    <name evidence="1" type="ORF">WMO63_15065</name>
</gene>
<comment type="caution">
    <text evidence="1">The sequence shown here is derived from an EMBL/GenBank/DDBJ whole genome shotgun (WGS) entry which is preliminary data.</text>
</comment>
<evidence type="ECO:0000313" key="1">
    <source>
        <dbReference type="EMBL" id="MEQ2466978.1"/>
    </source>
</evidence>
<sequence>MNHIRMNVYGVSIEHPVDWQIYINSQNRFSFNEGLIKIDKVDGGKKNQISLSIRWAKMKKDINLEDYIEELEKQFRKKEKKSRHKDSYKIMDKKRWMIDGNEAYFLHNQFQANHNVYRFLGKEELVETLQIVYYSKETKRMIIGTLLTTPEELRNRKSELMNILSSLKEDIQSDIEHLKKGQDSSQIKVI</sequence>
<dbReference type="RefSeq" id="WP_235248382.1">
    <property type="nucleotide sequence ID" value="NZ_JBBMFN010000039.1"/>
</dbReference>
<protein>
    <submittedName>
        <fullName evidence="1">Uncharacterized protein</fullName>
    </submittedName>
</protein>
<keyword evidence="2" id="KW-1185">Reference proteome</keyword>
<accession>A0ABV1F0S5</accession>
<name>A0ABV1F0S5_9BACI</name>